<evidence type="ECO:0008006" key="4">
    <source>
        <dbReference type="Google" id="ProtNLM"/>
    </source>
</evidence>
<gene>
    <name evidence="2" type="ORF">JAO75_04630</name>
</gene>
<proteinExistence type="predicted"/>
<feature type="compositionally biased region" description="Gly residues" evidence="1">
    <location>
        <begin position="286"/>
        <end position="320"/>
    </location>
</feature>
<feature type="compositionally biased region" description="Gly residues" evidence="1">
    <location>
        <begin position="155"/>
        <end position="167"/>
    </location>
</feature>
<sequence>MNRFVLGAGLFLASGYVLQAQELLTDRGSSVVIKKDVSAHANVLTPEIPKEVADSIKTAPNIRNVIPITGSESFGQQIIKADEIVFDAGSRLVFTNLKAPWIAIAARRIKFRDPLSYSLIERDMNVRSGSTGRMGNTGQRGADDYGETNRRGNDGHPGGTGGNGGTGERLPLPTIYVVAEQLLDDQNQEIPAGLLNLAVLARGIDGGAGGPGGRGGDGGHAGNGKEGASGLFDCKEGPGPGGDGGMAGMGGRGGDGGSGGAGGTIVFVSLQRGADTFSYSRVNNQGGLGGSGGRGGAPGTPGNGGGGASRNGWCGPFGPGSPGGFPSPVNLGDGAIGAIGSKGEMYVIALKDLSRFFASAPVQN</sequence>
<feature type="region of interest" description="Disordered" evidence="1">
    <location>
        <begin position="285"/>
        <end position="320"/>
    </location>
</feature>
<dbReference type="EMBL" id="JAELXT010000003">
    <property type="protein sequence ID" value="MBJ6124688.1"/>
    <property type="molecule type" value="Genomic_DNA"/>
</dbReference>
<evidence type="ECO:0000256" key="1">
    <source>
        <dbReference type="SAM" id="MobiDB-lite"/>
    </source>
</evidence>
<evidence type="ECO:0000313" key="3">
    <source>
        <dbReference type="Proteomes" id="UP000620670"/>
    </source>
</evidence>
<feature type="compositionally biased region" description="Basic and acidic residues" evidence="1">
    <location>
        <begin position="141"/>
        <end position="154"/>
    </location>
</feature>
<comment type="caution">
    <text evidence="2">The sequence shown here is derived from an EMBL/GenBank/DDBJ whole genome shotgun (WGS) entry which is preliminary data.</text>
</comment>
<feature type="region of interest" description="Disordered" evidence="1">
    <location>
        <begin position="210"/>
        <end position="256"/>
    </location>
</feature>
<feature type="compositionally biased region" description="Gly residues" evidence="1">
    <location>
        <begin position="238"/>
        <end position="256"/>
    </location>
</feature>
<feature type="region of interest" description="Disordered" evidence="1">
    <location>
        <begin position="127"/>
        <end position="169"/>
    </location>
</feature>
<feature type="compositionally biased region" description="Polar residues" evidence="1">
    <location>
        <begin position="127"/>
        <end position="139"/>
    </location>
</feature>
<dbReference type="Proteomes" id="UP000620670">
    <property type="component" value="Unassembled WGS sequence"/>
</dbReference>
<dbReference type="RefSeq" id="WP_199047077.1">
    <property type="nucleotide sequence ID" value="NZ_JAELXT010000003.1"/>
</dbReference>
<organism evidence="2 3">
    <name type="scientific">Microvirga splendida</name>
    <dbReference type="NCBI Taxonomy" id="2795727"/>
    <lineage>
        <taxon>Bacteria</taxon>
        <taxon>Pseudomonadati</taxon>
        <taxon>Pseudomonadota</taxon>
        <taxon>Alphaproteobacteria</taxon>
        <taxon>Hyphomicrobiales</taxon>
        <taxon>Methylobacteriaceae</taxon>
        <taxon>Microvirga</taxon>
    </lineage>
</organism>
<evidence type="ECO:0000313" key="2">
    <source>
        <dbReference type="EMBL" id="MBJ6124688.1"/>
    </source>
</evidence>
<keyword evidence="3" id="KW-1185">Reference proteome</keyword>
<protein>
    <recommendedName>
        <fullName evidence="4">Collagen-like protein</fullName>
    </recommendedName>
</protein>
<accession>A0ABS0XXB7</accession>
<reference evidence="3" key="1">
    <citation type="submission" date="2020-12" db="EMBL/GenBank/DDBJ databases">
        <title>Hymenobacter sp.</title>
        <authorList>
            <person name="Kim M.K."/>
        </authorList>
    </citation>
    <scope>NUCLEOTIDE SEQUENCE [LARGE SCALE GENOMIC DNA]</scope>
    <source>
        <strain evidence="3">BT325</strain>
    </source>
</reference>
<name>A0ABS0XXB7_9HYPH</name>
<feature type="compositionally biased region" description="Gly residues" evidence="1">
    <location>
        <begin position="210"/>
        <end position="227"/>
    </location>
</feature>